<dbReference type="Proteomes" id="UP000886787">
    <property type="component" value="Unassembled WGS sequence"/>
</dbReference>
<accession>A0A9D0ZFY0</accession>
<dbReference type="AlphaFoldDB" id="A0A9D0ZFY0"/>
<sequence length="72" mass="7982">MMFCLVFILAGRSKDFILDGFNDLLHHASQYALTDEKALQGERMKGVDTYTVLIQPNTMASTALNIFSVVLG</sequence>
<evidence type="ECO:0000313" key="2">
    <source>
        <dbReference type="Proteomes" id="UP000886787"/>
    </source>
</evidence>
<name>A0A9D0ZFY0_9FIRM</name>
<protein>
    <submittedName>
        <fullName evidence="1">Uncharacterized protein</fullName>
    </submittedName>
</protein>
<proteinExistence type="predicted"/>
<dbReference type="EMBL" id="DVFW01000004">
    <property type="protein sequence ID" value="HIQ79738.1"/>
    <property type="molecule type" value="Genomic_DNA"/>
</dbReference>
<comment type="caution">
    <text evidence="1">The sequence shown here is derived from an EMBL/GenBank/DDBJ whole genome shotgun (WGS) entry which is preliminary data.</text>
</comment>
<evidence type="ECO:0000313" key="1">
    <source>
        <dbReference type="EMBL" id="HIQ79738.1"/>
    </source>
</evidence>
<reference evidence="1" key="1">
    <citation type="submission" date="2020-10" db="EMBL/GenBank/DDBJ databases">
        <authorList>
            <person name="Gilroy R."/>
        </authorList>
    </citation>
    <scope>NUCLEOTIDE SEQUENCE</scope>
    <source>
        <strain evidence="1">ChiSjej1B19-3389</strain>
    </source>
</reference>
<gene>
    <name evidence="1" type="ORF">IAD32_00445</name>
</gene>
<reference evidence="1" key="2">
    <citation type="journal article" date="2021" name="PeerJ">
        <title>Extensive microbial diversity within the chicken gut microbiome revealed by metagenomics and culture.</title>
        <authorList>
            <person name="Gilroy R."/>
            <person name="Ravi A."/>
            <person name="Getino M."/>
            <person name="Pursley I."/>
            <person name="Horton D.L."/>
            <person name="Alikhan N.F."/>
            <person name="Baker D."/>
            <person name="Gharbi K."/>
            <person name="Hall N."/>
            <person name="Watson M."/>
            <person name="Adriaenssens E.M."/>
            <person name="Foster-Nyarko E."/>
            <person name="Jarju S."/>
            <person name="Secka A."/>
            <person name="Antonio M."/>
            <person name="Oren A."/>
            <person name="Chaudhuri R.R."/>
            <person name="La Ragione R."/>
            <person name="Hildebrand F."/>
            <person name="Pallen M.J."/>
        </authorList>
    </citation>
    <scope>NUCLEOTIDE SEQUENCE</scope>
    <source>
        <strain evidence="1">ChiSjej1B19-3389</strain>
    </source>
</reference>
<organism evidence="1 2">
    <name type="scientific">Candidatus Scatavimonas merdigallinarum</name>
    <dbReference type="NCBI Taxonomy" id="2840914"/>
    <lineage>
        <taxon>Bacteria</taxon>
        <taxon>Bacillati</taxon>
        <taxon>Bacillota</taxon>
        <taxon>Clostridia</taxon>
        <taxon>Eubacteriales</taxon>
        <taxon>Oscillospiraceae</taxon>
        <taxon>Oscillospiraceae incertae sedis</taxon>
        <taxon>Candidatus Scatavimonas</taxon>
    </lineage>
</organism>